<name>A0AAV4NH65_CAEEX</name>
<sequence>MTFAERSRGKNESLDGFREGKKRGKWLTNSVGKEGKNESLDGFRVGKKRGKWRTNSVGKGISKWGGTLQDDTCGEKEKEVTNSRRKFWGPKIFQTAVDGKGLMLLPLSIREKYISSRGEKNESLDGFREGKKRGKWLTNSVGEGISKWHGALKDDTYGEKEKEVMNSCRGKFWGPKIFQTAVDGKRIDVTSVMYPGEIYLVNLMASNSNQRWEVFKNRNRERRIPCGEKEKEVINSRGENFGDRKFSRLRLMGKGLMLLPLIELEPSSYYNKRISGRSFMLLIAKSSHQQYLISLLGVLVPRNPLLNSLSMNGGRTRTQTSCPSPPNYPRANKPNGPLM</sequence>
<evidence type="ECO:0000313" key="3">
    <source>
        <dbReference type="Proteomes" id="UP001054945"/>
    </source>
</evidence>
<protein>
    <submittedName>
        <fullName evidence="2">Uncharacterized protein</fullName>
    </submittedName>
</protein>
<keyword evidence="3" id="KW-1185">Reference proteome</keyword>
<feature type="region of interest" description="Disordered" evidence="1">
    <location>
        <begin position="310"/>
        <end position="339"/>
    </location>
</feature>
<proteinExistence type="predicted"/>
<organism evidence="2 3">
    <name type="scientific">Caerostris extrusa</name>
    <name type="common">Bark spider</name>
    <name type="synonym">Caerostris bankana</name>
    <dbReference type="NCBI Taxonomy" id="172846"/>
    <lineage>
        <taxon>Eukaryota</taxon>
        <taxon>Metazoa</taxon>
        <taxon>Ecdysozoa</taxon>
        <taxon>Arthropoda</taxon>
        <taxon>Chelicerata</taxon>
        <taxon>Arachnida</taxon>
        <taxon>Araneae</taxon>
        <taxon>Araneomorphae</taxon>
        <taxon>Entelegynae</taxon>
        <taxon>Araneoidea</taxon>
        <taxon>Araneidae</taxon>
        <taxon>Caerostris</taxon>
    </lineage>
</organism>
<feature type="compositionally biased region" description="Polar residues" evidence="1">
    <location>
        <begin position="310"/>
        <end position="322"/>
    </location>
</feature>
<gene>
    <name evidence="2" type="ORF">CEXT_507681</name>
</gene>
<dbReference type="AlphaFoldDB" id="A0AAV4NH65"/>
<evidence type="ECO:0000313" key="2">
    <source>
        <dbReference type="EMBL" id="GIX84085.1"/>
    </source>
</evidence>
<reference evidence="2 3" key="1">
    <citation type="submission" date="2021-06" db="EMBL/GenBank/DDBJ databases">
        <title>Caerostris extrusa draft genome.</title>
        <authorList>
            <person name="Kono N."/>
            <person name="Arakawa K."/>
        </authorList>
    </citation>
    <scope>NUCLEOTIDE SEQUENCE [LARGE SCALE GENOMIC DNA]</scope>
</reference>
<feature type="compositionally biased region" description="Basic and acidic residues" evidence="1">
    <location>
        <begin position="1"/>
        <end position="19"/>
    </location>
</feature>
<accession>A0AAV4NH65</accession>
<evidence type="ECO:0000256" key="1">
    <source>
        <dbReference type="SAM" id="MobiDB-lite"/>
    </source>
</evidence>
<dbReference type="EMBL" id="BPLR01020927">
    <property type="protein sequence ID" value="GIX84085.1"/>
    <property type="molecule type" value="Genomic_DNA"/>
</dbReference>
<dbReference type="Proteomes" id="UP001054945">
    <property type="component" value="Unassembled WGS sequence"/>
</dbReference>
<comment type="caution">
    <text evidence="2">The sequence shown here is derived from an EMBL/GenBank/DDBJ whole genome shotgun (WGS) entry which is preliminary data.</text>
</comment>
<feature type="region of interest" description="Disordered" evidence="1">
    <location>
        <begin position="1"/>
        <end position="31"/>
    </location>
</feature>